<accession>A0A0U1M7V3</accession>
<feature type="compositionally biased region" description="Polar residues" evidence="1">
    <location>
        <begin position="31"/>
        <end position="52"/>
    </location>
</feature>
<sequence length="467" mass="52465">MGQPADLASGAASTHSLQNVSSDDLAPPSYEQVTAESSSQPSTNTHNANATYPTRLIDVDTNIPGGSRAVSASSRVRDTTIVTLYPELSSNPRTLYTAFAQQIHLPPRPQLLIAGTHTDSTKKKQDKKNGSDVVTDFDFRVDLAETLLKGWESLDSAALWHTVEVARDFDGVKTYRGTRLKTASWASTKRNVSGRLGPIQLSDNEGVPEDDDEERRLVQPETDEQGQHDRRFVSERDQDDFMVWCERFCHDPSPVKSFTLHRQVCGFNHQAVINCLKSHIRDINYRGAISMQLVVSKSTITVYSPHWINRLRNHGVVYWVFILTQLWILAWPVIWLLERRYEVVNSSWYASCTEEDSTGHSRARTYAHGRDEHALGEFWAPAVKQAAWARRTNGEIVSRDDAQRLQGLTTEQLLRGTVGSDSQAEIERRQRMQRGEGSFVDSVVGLARGVNEVRQGWNMSMGWGGNV</sequence>
<organism evidence="3 4">
    <name type="scientific">Talaromyces islandicus</name>
    <name type="common">Penicillium islandicum</name>
    <dbReference type="NCBI Taxonomy" id="28573"/>
    <lineage>
        <taxon>Eukaryota</taxon>
        <taxon>Fungi</taxon>
        <taxon>Dikarya</taxon>
        <taxon>Ascomycota</taxon>
        <taxon>Pezizomycotina</taxon>
        <taxon>Eurotiomycetes</taxon>
        <taxon>Eurotiomycetidae</taxon>
        <taxon>Eurotiales</taxon>
        <taxon>Trichocomaceae</taxon>
        <taxon>Talaromyces</taxon>
        <taxon>Talaromyces sect. Islandici</taxon>
    </lineage>
</organism>
<keyword evidence="4" id="KW-1185">Reference proteome</keyword>
<keyword evidence="2" id="KW-1133">Transmembrane helix</keyword>
<name>A0A0U1M7V3_TALIS</name>
<proteinExistence type="predicted"/>
<feature type="transmembrane region" description="Helical" evidence="2">
    <location>
        <begin position="316"/>
        <end position="337"/>
    </location>
</feature>
<protein>
    <submittedName>
        <fullName evidence="3">Uncharacterized protein</fullName>
    </submittedName>
</protein>
<dbReference type="OMA" id="IHGTHTE"/>
<dbReference type="OrthoDB" id="203796at2759"/>
<dbReference type="Proteomes" id="UP000054383">
    <property type="component" value="Unassembled WGS sequence"/>
</dbReference>
<evidence type="ECO:0000256" key="2">
    <source>
        <dbReference type="SAM" id="Phobius"/>
    </source>
</evidence>
<gene>
    <name evidence="3" type="ORF">PISL3812_08658</name>
</gene>
<dbReference type="PANTHER" id="PTHR37848:SF1">
    <property type="entry name" value="SUN DOMAIN-CONTAINING PROTEIN"/>
    <property type="match status" value="1"/>
</dbReference>
<dbReference type="PANTHER" id="PTHR37848">
    <property type="entry name" value="EXPRESSED PROTEIN"/>
    <property type="match status" value="1"/>
</dbReference>
<reference evidence="3 4" key="1">
    <citation type="submission" date="2015-04" db="EMBL/GenBank/DDBJ databases">
        <authorList>
            <person name="Syromyatnikov M.Y."/>
            <person name="Popov V.N."/>
        </authorList>
    </citation>
    <scope>NUCLEOTIDE SEQUENCE [LARGE SCALE GENOMIC DNA]</scope>
    <source>
        <strain evidence="3">WF-38-12</strain>
    </source>
</reference>
<evidence type="ECO:0000256" key="1">
    <source>
        <dbReference type="SAM" id="MobiDB-lite"/>
    </source>
</evidence>
<feature type="region of interest" description="Disordered" evidence="1">
    <location>
        <begin position="1"/>
        <end position="62"/>
    </location>
</feature>
<dbReference type="AlphaFoldDB" id="A0A0U1M7V3"/>
<feature type="compositionally biased region" description="Polar residues" evidence="1">
    <location>
        <begin position="11"/>
        <end position="22"/>
    </location>
</feature>
<dbReference type="EMBL" id="CVMT01000010">
    <property type="protein sequence ID" value="CRG91608.1"/>
    <property type="molecule type" value="Genomic_DNA"/>
</dbReference>
<evidence type="ECO:0000313" key="4">
    <source>
        <dbReference type="Proteomes" id="UP000054383"/>
    </source>
</evidence>
<keyword evidence="2" id="KW-0472">Membrane</keyword>
<feature type="region of interest" description="Disordered" evidence="1">
    <location>
        <begin position="196"/>
        <end position="231"/>
    </location>
</feature>
<keyword evidence="2" id="KW-0812">Transmembrane</keyword>
<evidence type="ECO:0000313" key="3">
    <source>
        <dbReference type="EMBL" id="CRG91608.1"/>
    </source>
</evidence>